<gene>
    <name evidence="1" type="ORF">Mal52_38430</name>
</gene>
<evidence type="ECO:0000313" key="1">
    <source>
        <dbReference type="EMBL" id="QDU45349.1"/>
    </source>
</evidence>
<organism evidence="1 2">
    <name type="scientific">Symmachiella dynata</name>
    <dbReference type="NCBI Taxonomy" id="2527995"/>
    <lineage>
        <taxon>Bacteria</taxon>
        <taxon>Pseudomonadati</taxon>
        <taxon>Planctomycetota</taxon>
        <taxon>Planctomycetia</taxon>
        <taxon>Planctomycetales</taxon>
        <taxon>Planctomycetaceae</taxon>
        <taxon>Symmachiella</taxon>
    </lineage>
</organism>
<dbReference type="Gene3D" id="1.20.120.450">
    <property type="entry name" value="dinb family like domain"/>
    <property type="match status" value="1"/>
</dbReference>
<dbReference type="InterPro" id="IPR011463">
    <property type="entry name" value="DUF1569"/>
</dbReference>
<evidence type="ECO:0008006" key="3">
    <source>
        <dbReference type="Google" id="ProtNLM"/>
    </source>
</evidence>
<dbReference type="RefSeq" id="WP_145377734.1">
    <property type="nucleotide sequence ID" value="NZ_CP036270.1"/>
</dbReference>
<keyword evidence="2" id="KW-1185">Reference proteome</keyword>
<proteinExistence type="predicted"/>
<protein>
    <recommendedName>
        <fullName evidence="3">DinB superfamily protein</fullName>
    </recommendedName>
</protein>
<sequence>MTATLQATGRRELHYGNLNDIVTDAESLAAGEYQTLGEWSFGQILEHLAVSLDCSFDGFPFQAPWFLRKLVAPFIKNGFITKPMRAGFKLPANAGALAPGDVSVAEGLAHLKKAVARYETETPNVHHPVFGRMARQEWVSLGLRHAELHMSFVVPVSD</sequence>
<name>A0A517ZS85_9PLAN</name>
<dbReference type="Proteomes" id="UP000319383">
    <property type="component" value="Chromosome"/>
</dbReference>
<reference evidence="1 2" key="1">
    <citation type="submission" date="2019-02" db="EMBL/GenBank/DDBJ databases">
        <title>Deep-cultivation of Planctomycetes and their phenomic and genomic characterization uncovers novel biology.</title>
        <authorList>
            <person name="Wiegand S."/>
            <person name="Jogler M."/>
            <person name="Boedeker C."/>
            <person name="Pinto D."/>
            <person name="Vollmers J."/>
            <person name="Rivas-Marin E."/>
            <person name="Kohn T."/>
            <person name="Peeters S.H."/>
            <person name="Heuer A."/>
            <person name="Rast P."/>
            <person name="Oberbeckmann S."/>
            <person name="Bunk B."/>
            <person name="Jeske O."/>
            <person name="Meyerdierks A."/>
            <person name="Storesund J.E."/>
            <person name="Kallscheuer N."/>
            <person name="Luecker S."/>
            <person name="Lage O.M."/>
            <person name="Pohl T."/>
            <person name="Merkel B.J."/>
            <person name="Hornburger P."/>
            <person name="Mueller R.-W."/>
            <person name="Bruemmer F."/>
            <person name="Labrenz M."/>
            <person name="Spormann A.M."/>
            <person name="Op den Camp H."/>
            <person name="Overmann J."/>
            <person name="Amann R."/>
            <person name="Jetten M.S.M."/>
            <person name="Mascher T."/>
            <person name="Medema M.H."/>
            <person name="Devos D.P."/>
            <person name="Kaster A.-K."/>
            <person name="Ovreas L."/>
            <person name="Rohde M."/>
            <person name="Galperin M.Y."/>
            <person name="Jogler C."/>
        </authorList>
    </citation>
    <scope>NUCLEOTIDE SEQUENCE [LARGE SCALE GENOMIC DNA]</scope>
    <source>
        <strain evidence="1 2">Mal52</strain>
    </source>
</reference>
<dbReference type="AlphaFoldDB" id="A0A517ZS85"/>
<dbReference type="OrthoDB" id="282689at2"/>
<accession>A0A517ZS85</accession>
<evidence type="ECO:0000313" key="2">
    <source>
        <dbReference type="Proteomes" id="UP000319383"/>
    </source>
</evidence>
<dbReference type="InterPro" id="IPR034660">
    <property type="entry name" value="DinB/YfiT-like"/>
</dbReference>
<dbReference type="Pfam" id="PF07606">
    <property type="entry name" value="DUF1569"/>
    <property type="match status" value="1"/>
</dbReference>
<dbReference type="EMBL" id="CP036276">
    <property type="protein sequence ID" value="QDU45349.1"/>
    <property type="molecule type" value="Genomic_DNA"/>
</dbReference>
<dbReference type="KEGG" id="sdyn:Mal52_38430"/>